<evidence type="ECO:0000313" key="7">
    <source>
        <dbReference type="Proteomes" id="UP000011115"/>
    </source>
</evidence>
<dbReference type="HOGENOM" id="CLU_175969_0_0_1"/>
<dbReference type="Gramene" id="PGSC0003DMT400056447">
    <property type="protein sequence ID" value="PGSC0003DMT400056447"/>
    <property type="gene ID" value="PGSC0003DMG402021929"/>
</dbReference>
<dbReference type="PaxDb" id="4113-PGSC0003DMT400056447"/>
<dbReference type="InterPro" id="IPR028021">
    <property type="entry name" value="Katanin_C-terminal"/>
</dbReference>
<accession>M1BZG0</accession>
<keyword evidence="4" id="KW-0732">Signal</keyword>
<dbReference type="PANTHER" id="PTHR19845">
    <property type="entry name" value="KATANIN P80 SUBUNIT"/>
    <property type="match status" value="1"/>
</dbReference>
<protein>
    <submittedName>
        <fullName evidence="6">Katanin P80 subunit</fullName>
    </submittedName>
</protein>
<dbReference type="Pfam" id="PF13925">
    <property type="entry name" value="Katanin_con80"/>
    <property type="match status" value="1"/>
</dbReference>
<organism evidence="6 7">
    <name type="scientific">Solanum tuberosum</name>
    <name type="common">Potato</name>
    <dbReference type="NCBI Taxonomy" id="4113"/>
    <lineage>
        <taxon>Eukaryota</taxon>
        <taxon>Viridiplantae</taxon>
        <taxon>Streptophyta</taxon>
        <taxon>Embryophyta</taxon>
        <taxon>Tracheophyta</taxon>
        <taxon>Spermatophyta</taxon>
        <taxon>Magnoliopsida</taxon>
        <taxon>eudicotyledons</taxon>
        <taxon>Gunneridae</taxon>
        <taxon>Pentapetalae</taxon>
        <taxon>asterids</taxon>
        <taxon>lamiids</taxon>
        <taxon>Solanales</taxon>
        <taxon>Solanaceae</taxon>
        <taxon>Solanoideae</taxon>
        <taxon>Solaneae</taxon>
        <taxon>Solanum</taxon>
    </lineage>
</organism>
<evidence type="ECO:0000313" key="6">
    <source>
        <dbReference type="EnsemblPlants" id="PGSC0003DMT400056447"/>
    </source>
</evidence>
<dbReference type="EnsemblPlants" id="PGSC0003DMT400056447">
    <property type="protein sequence ID" value="PGSC0003DMT400056447"/>
    <property type="gene ID" value="PGSC0003DMG402021929"/>
</dbReference>
<evidence type="ECO:0000256" key="4">
    <source>
        <dbReference type="SAM" id="SignalP"/>
    </source>
</evidence>
<dbReference type="OMA" id="ITIGCMS"/>
<dbReference type="GO" id="GO:0008017">
    <property type="term" value="F:microtubule binding"/>
    <property type="evidence" value="ECO:0007669"/>
    <property type="project" value="InterPro"/>
</dbReference>
<evidence type="ECO:0000256" key="3">
    <source>
        <dbReference type="ARBA" id="ARBA00023212"/>
    </source>
</evidence>
<feature type="signal peptide" evidence="4">
    <location>
        <begin position="1"/>
        <end position="16"/>
    </location>
</feature>
<feature type="chain" id="PRO_5004013846" evidence="4">
    <location>
        <begin position="17"/>
        <end position="106"/>
    </location>
</feature>
<dbReference type="InParanoid" id="M1BZG0"/>
<evidence type="ECO:0000259" key="5">
    <source>
        <dbReference type="Pfam" id="PF13925"/>
    </source>
</evidence>
<name>M1BZG0_SOLTU</name>
<dbReference type="AlphaFoldDB" id="M1BZG0"/>
<reference evidence="7" key="1">
    <citation type="journal article" date="2011" name="Nature">
        <title>Genome sequence and analysis of the tuber crop potato.</title>
        <authorList>
            <consortium name="The Potato Genome Sequencing Consortium"/>
        </authorList>
    </citation>
    <scope>NUCLEOTIDE SEQUENCE [LARGE SCALE GENOMIC DNA]</scope>
    <source>
        <strain evidence="7">cv. DM1-3 516 R44</strain>
    </source>
</reference>
<dbReference type="Proteomes" id="UP000011115">
    <property type="component" value="Unassembled WGS sequence"/>
</dbReference>
<keyword evidence="2" id="KW-0963">Cytoplasm</keyword>
<dbReference type="GO" id="GO:0005856">
    <property type="term" value="C:cytoskeleton"/>
    <property type="evidence" value="ECO:0007669"/>
    <property type="project" value="UniProtKB-SubCell"/>
</dbReference>
<evidence type="ECO:0000256" key="1">
    <source>
        <dbReference type="ARBA" id="ARBA00004245"/>
    </source>
</evidence>
<proteinExistence type="predicted"/>
<feature type="domain" description="Katanin p80 subunit C-terminal" evidence="5">
    <location>
        <begin position="1"/>
        <end position="102"/>
    </location>
</feature>
<evidence type="ECO:0000256" key="2">
    <source>
        <dbReference type="ARBA" id="ARBA00022490"/>
    </source>
</evidence>
<dbReference type="STRING" id="4113.M1BZG0"/>
<reference evidence="6" key="2">
    <citation type="submission" date="2015-06" db="UniProtKB">
        <authorList>
            <consortium name="EnsemblPlants"/>
        </authorList>
    </citation>
    <scope>IDENTIFICATION</scope>
    <source>
        <strain evidence="6">DM1-3 516 R44</strain>
    </source>
</reference>
<sequence length="106" mass="11774">MITLEICTCLLPLLGGLLESNLDRHQDISLIMLLKLVKVYGSVIYSSMSAPASVGVDIEAEQRMERYNLCFVELEKVKNWLPSLTRRGGSIAKSAQELSLALQDFS</sequence>
<comment type="subcellular location">
    <subcellularLocation>
        <location evidence="1">Cytoplasm</location>
        <location evidence="1">Cytoskeleton</location>
    </subcellularLocation>
</comment>
<keyword evidence="3" id="KW-0206">Cytoskeleton</keyword>
<dbReference type="eggNOG" id="KOG0267">
    <property type="taxonomic scope" value="Eukaryota"/>
</dbReference>
<keyword evidence="7" id="KW-1185">Reference proteome</keyword>
<dbReference type="PANTHER" id="PTHR19845:SF0">
    <property type="entry name" value="KATANIN P80 WD40 REPEAT-CONTAINING SUBUNIT B1"/>
    <property type="match status" value="1"/>
</dbReference>